<evidence type="ECO:0000313" key="2">
    <source>
        <dbReference type="Proteomes" id="UP000807353"/>
    </source>
</evidence>
<comment type="caution">
    <text evidence="1">The sequence shown here is derived from an EMBL/GenBank/DDBJ whole genome shotgun (WGS) entry which is preliminary data.</text>
</comment>
<reference evidence="1" key="1">
    <citation type="submission" date="2020-11" db="EMBL/GenBank/DDBJ databases">
        <authorList>
            <consortium name="DOE Joint Genome Institute"/>
            <person name="Ahrendt S."/>
            <person name="Riley R."/>
            <person name="Andreopoulos W."/>
            <person name="Labutti K."/>
            <person name="Pangilinan J."/>
            <person name="Ruiz-Duenas F.J."/>
            <person name="Barrasa J.M."/>
            <person name="Sanchez-Garcia M."/>
            <person name="Camarero S."/>
            <person name="Miyauchi S."/>
            <person name="Serrano A."/>
            <person name="Linde D."/>
            <person name="Babiker R."/>
            <person name="Drula E."/>
            <person name="Ayuso-Fernandez I."/>
            <person name="Pacheco R."/>
            <person name="Padilla G."/>
            <person name="Ferreira P."/>
            <person name="Barriuso J."/>
            <person name="Kellner H."/>
            <person name="Castanera R."/>
            <person name="Alfaro M."/>
            <person name="Ramirez L."/>
            <person name="Pisabarro A.G."/>
            <person name="Kuo A."/>
            <person name="Tritt A."/>
            <person name="Lipzen A."/>
            <person name="He G."/>
            <person name="Yan M."/>
            <person name="Ng V."/>
            <person name="Cullen D."/>
            <person name="Martin F."/>
            <person name="Rosso M.-N."/>
            <person name="Henrissat B."/>
            <person name="Hibbett D."/>
            <person name="Martinez A.T."/>
            <person name="Grigoriev I.V."/>
        </authorList>
    </citation>
    <scope>NUCLEOTIDE SEQUENCE</scope>
    <source>
        <strain evidence="1">CBS 247.69</strain>
    </source>
</reference>
<organism evidence="1 2">
    <name type="scientific">Collybia nuda</name>
    <dbReference type="NCBI Taxonomy" id="64659"/>
    <lineage>
        <taxon>Eukaryota</taxon>
        <taxon>Fungi</taxon>
        <taxon>Dikarya</taxon>
        <taxon>Basidiomycota</taxon>
        <taxon>Agaricomycotina</taxon>
        <taxon>Agaricomycetes</taxon>
        <taxon>Agaricomycetidae</taxon>
        <taxon>Agaricales</taxon>
        <taxon>Tricholomatineae</taxon>
        <taxon>Clitocybaceae</taxon>
        <taxon>Collybia</taxon>
    </lineage>
</organism>
<gene>
    <name evidence="1" type="ORF">BDZ94DRAFT_1052368</name>
</gene>
<protein>
    <submittedName>
        <fullName evidence="1">Uncharacterized protein</fullName>
    </submittedName>
</protein>
<dbReference type="AlphaFoldDB" id="A0A9P5Y0V8"/>
<sequence>MGDGDFKPPTSMNDALNQMKVVFTPPANPELTSGSTVVRANTKEGMTQKYYAKYAHEKSGSYFKTYDVVAQAAVYKISSDSNAPIQDVDVAVMEARADRYMGSYIGRDASLNLVSGHASIFDFKVGVAASTGIGIKDGAVEAKLLGCGFSLGKRVELSIFGTGFGVNFGRLALHK</sequence>
<dbReference type="Proteomes" id="UP000807353">
    <property type="component" value="Unassembled WGS sequence"/>
</dbReference>
<proteinExistence type="predicted"/>
<evidence type="ECO:0000313" key="1">
    <source>
        <dbReference type="EMBL" id="KAF9459271.1"/>
    </source>
</evidence>
<keyword evidence="2" id="KW-1185">Reference proteome</keyword>
<dbReference type="OrthoDB" id="2985181at2759"/>
<name>A0A9P5Y0V8_9AGAR</name>
<accession>A0A9P5Y0V8</accession>
<dbReference type="EMBL" id="MU150320">
    <property type="protein sequence ID" value="KAF9459271.1"/>
    <property type="molecule type" value="Genomic_DNA"/>
</dbReference>